<protein>
    <submittedName>
        <fullName evidence="2">Uncharacterized protein</fullName>
    </submittedName>
</protein>
<dbReference type="EMBL" id="NBSK02000004">
    <property type="protein sequence ID" value="KAJ0211986.1"/>
    <property type="molecule type" value="Genomic_DNA"/>
</dbReference>
<reference evidence="2 3" key="1">
    <citation type="journal article" date="2017" name="Nat. Commun.">
        <title>Genome assembly with in vitro proximity ligation data and whole-genome triplication in lettuce.</title>
        <authorList>
            <person name="Reyes-Chin-Wo S."/>
            <person name="Wang Z."/>
            <person name="Yang X."/>
            <person name="Kozik A."/>
            <person name="Arikit S."/>
            <person name="Song C."/>
            <person name="Xia L."/>
            <person name="Froenicke L."/>
            <person name="Lavelle D.O."/>
            <person name="Truco M.J."/>
            <person name="Xia R."/>
            <person name="Zhu S."/>
            <person name="Xu C."/>
            <person name="Xu H."/>
            <person name="Xu X."/>
            <person name="Cox K."/>
            <person name="Korf I."/>
            <person name="Meyers B.C."/>
            <person name="Michelmore R.W."/>
        </authorList>
    </citation>
    <scope>NUCLEOTIDE SEQUENCE [LARGE SCALE GENOMIC DNA]</scope>
    <source>
        <strain evidence="3">cv. Salinas</strain>
        <tissue evidence="2">Seedlings</tissue>
    </source>
</reference>
<sequence>MKMVHLFMRTFLFLNICFLAPLFLVRSSNMFYLASEGSSILRRSHDEAERVTSDTLLDDSEEQTKNENASESSILSGKGHEEAKWVDDDELFVEDSKGKSNNENGI</sequence>
<comment type="caution">
    <text evidence="2">The sequence shown here is derived from an EMBL/GenBank/DDBJ whole genome shotgun (WGS) entry which is preliminary data.</text>
</comment>
<organism evidence="2 3">
    <name type="scientific">Lactuca sativa</name>
    <name type="common">Garden lettuce</name>
    <dbReference type="NCBI Taxonomy" id="4236"/>
    <lineage>
        <taxon>Eukaryota</taxon>
        <taxon>Viridiplantae</taxon>
        <taxon>Streptophyta</taxon>
        <taxon>Embryophyta</taxon>
        <taxon>Tracheophyta</taxon>
        <taxon>Spermatophyta</taxon>
        <taxon>Magnoliopsida</taxon>
        <taxon>eudicotyledons</taxon>
        <taxon>Gunneridae</taxon>
        <taxon>Pentapetalae</taxon>
        <taxon>asterids</taxon>
        <taxon>campanulids</taxon>
        <taxon>Asterales</taxon>
        <taxon>Asteraceae</taxon>
        <taxon>Cichorioideae</taxon>
        <taxon>Cichorieae</taxon>
        <taxon>Lactucinae</taxon>
        <taxon>Lactuca</taxon>
    </lineage>
</organism>
<evidence type="ECO:0000313" key="2">
    <source>
        <dbReference type="EMBL" id="KAJ0211986.1"/>
    </source>
</evidence>
<evidence type="ECO:0000256" key="1">
    <source>
        <dbReference type="SAM" id="MobiDB-lite"/>
    </source>
</evidence>
<accession>A0A9R1XGD2</accession>
<feature type="compositionally biased region" description="Polar residues" evidence="1">
    <location>
        <begin position="66"/>
        <end position="75"/>
    </location>
</feature>
<dbReference type="AlphaFoldDB" id="A0A9R1XGD2"/>
<keyword evidence="3" id="KW-1185">Reference proteome</keyword>
<gene>
    <name evidence="2" type="ORF">LSAT_V11C400172530</name>
</gene>
<proteinExistence type="predicted"/>
<name>A0A9R1XGD2_LACSA</name>
<feature type="region of interest" description="Disordered" evidence="1">
    <location>
        <begin position="44"/>
        <end position="106"/>
    </location>
</feature>
<dbReference type="Proteomes" id="UP000235145">
    <property type="component" value="Unassembled WGS sequence"/>
</dbReference>
<evidence type="ECO:0000313" key="3">
    <source>
        <dbReference type="Proteomes" id="UP000235145"/>
    </source>
</evidence>